<evidence type="ECO:0000313" key="1">
    <source>
        <dbReference type="EMBL" id="PRX66181.1"/>
    </source>
</evidence>
<proteinExistence type="predicted"/>
<accession>A0A2T0N2K6</accession>
<dbReference type="OrthoDB" id="9865661at2"/>
<dbReference type="AlphaFoldDB" id="A0A2T0N2K6"/>
<keyword evidence="2" id="KW-1185">Reference proteome</keyword>
<protein>
    <submittedName>
        <fullName evidence="1">Uncharacterized protein</fullName>
    </submittedName>
</protein>
<dbReference type="RefSeq" id="WP_106239832.1">
    <property type="nucleotide sequence ID" value="NZ_PVNG01000006.1"/>
</dbReference>
<evidence type="ECO:0000313" key="2">
    <source>
        <dbReference type="Proteomes" id="UP000238312"/>
    </source>
</evidence>
<sequence>MDSDTLFDPPSTADSPAAAPGWVMVARKKVTVTVHDHFAAAEAVVRPGQRDFYPHKATYQWEWTPDRAWTLVRYDLSGPNRKADRSAGLMTVTERKYSADPMVWAQLPAWLYLAMVASRPNWEPPAAELQPAEGAVEAVVAAFDDVEEGQPQ</sequence>
<gene>
    <name evidence="1" type="ORF">B0I32_106317</name>
</gene>
<comment type="caution">
    <text evidence="1">The sequence shown here is derived from an EMBL/GenBank/DDBJ whole genome shotgun (WGS) entry which is preliminary data.</text>
</comment>
<name>A0A2T0N2K6_9ACTN</name>
<reference evidence="1 2" key="1">
    <citation type="submission" date="2018-03" db="EMBL/GenBank/DDBJ databases">
        <title>Genomic Encyclopedia of Type Strains, Phase III (KMG-III): the genomes of soil and plant-associated and newly described type strains.</title>
        <authorList>
            <person name="Whitman W."/>
        </authorList>
    </citation>
    <scope>NUCLEOTIDE SEQUENCE [LARGE SCALE GENOMIC DNA]</scope>
    <source>
        <strain evidence="1 2">CGMCC 4.7104</strain>
    </source>
</reference>
<dbReference type="Proteomes" id="UP000238312">
    <property type="component" value="Unassembled WGS sequence"/>
</dbReference>
<organism evidence="1 2">
    <name type="scientific">Nonomuraea fuscirosea</name>
    <dbReference type="NCBI Taxonomy" id="1291556"/>
    <lineage>
        <taxon>Bacteria</taxon>
        <taxon>Bacillati</taxon>
        <taxon>Actinomycetota</taxon>
        <taxon>Actinomycetes</taxon>
        <taxon>Streptosporangiales</taxon>
        <taxon>Streptosporangiaceae</taxon>
        <taxon>Nonomuraea</taxon>
    </lineage>
</organism>
<dbReference type="EMBL" id="PVNG01000006">
    <property type="protein sequence ID" value="PRX66181.1"/>
    <property type="molecule type" value="Genomic_DNA"/>
</dbReference>